<dbReference type="EMBL" id="RXNU01000011">
    <property type="protein sequence ID" value="RTR37572.1"/>
    <property type="molecule type" value="Genomic_DNA"/>
</dbReference>
<evidence type="ECO:0000313" key="2">
    <source>
        <dbReference type="Proteomes" id="UP000267448"/>
    </source>
</evidence>
<dbReference type="Proteomes" id="UP000267448">
    <property type="component" value="Unassembled WGS sequence"/>
</dbReference>
<reference evidence="1 2" key="1">
    <citation type="submission" date="2018-12" db="EMBL/GenBank/DDBJ databases">
        <authorList>
            <person name="Yu L."/>
        </authorList>
    </citation>
    <scope>NUCLEOTIDE SEQUENCE [LARGE SCALE GENOMIC DNA]</scope>
    <source>
        <strain evidence="1 2">HAW-EB2</strain>
    </source>
</reference>
<name>A0A431WPL9_9GAMM</name>
<proteinExistence type="predicted"/>
<accession>A0A431WPL9</accession>
<organism evidence="1 2">
    <name type="scientific">Shewanella canadensis</name>
    <dbReference type="NCBI Taxonomy" id="271096"/>
    <lineage>
        <taxon>Bacteria</taxon>
        <taxon>Pseudomonadati</taxon>
        <taxon>Pseudomonadota</taxon>
        <taxon>Gammaproteobacteria</taxon>
        <taxon>Alteromonadales</taxon>
        <taxon>Shewanellaceae</taxon>
        <taxon>Shewanella</taxon>
    </lineage>
</organism>
<sequence length="72" mass="8319">MRKKLLFIFYIVSAVFVCVHLGLRVNHLTQLEASNTPLFVATYSEHSTSSKVPVNDAINYKEWAEKFEEQTK</sequence>
<protein>
    <submittedName>
        <fullName evidence="1">Uncharacterized protein</fullName>
    </submittedName>
</protein>
<evidence type="ECO:0000313" key="1">
    <source>
        <dbReference type="EMBL" id="RTR37572.1"/>
    </source>
</evidence>
<keyword evidence="2" id="KW-1185">Reference proteome</keyword>
<gene>
    <name evidence="1" type="ORF">EKG38_17735</name>
</gene>
<comment type="caution">
    <text evidence="1">The sequence shown here is derived from an EMBL/GenBank/DDBJ whole genome shotgun (WGS) entry which is preliminary data.</text>
</comment>
<dbReference type="AlphaFoldDB" id="A0A431WPL9"/>
<dbReference type="RefSeq" id="WP_126521563.1">
    <property type="nucleotide sequence ID" value="NZ_RXNU01000011.1"/>
</dbReference>
<dbReference type="OrthoDB" id="9972605at2"/>